<gene>
    <name evidence="3" type="ORF">SAMN05444682_107208</name>
</gene>
<dbReference type="OrthoDB" id="1115172at2"/>
<reference evidence="3 4" key="1">
    <citation type="submission" date="2016-10" db="EMBL/GenBank/DDBJ databases">
        <authorList>
            <person name="de Groot N.N."/>
        </authorList>
    </citation>
    <scope>NUCLEOTIDE SEQUENCE [LARGE SCALE GENOMIC DNA]</scope>
    <source>
        <strain evidence="3 4">RK1</strain>
    </source>
</reference>
<dbReference type="AlphaFoldDB" id="A0A1I3NID2"/>
<dbReference type="Proteomes" id="UP000198670">
    <property type="component" value="Unassembled WGS sequence"/>
</dbReference>
<feature type="transmembrane region" description="Helical" evidence="2">
    <location>
        <begin position="26"/>
        <end position="45"/>
    </location>
</feature>
<name>A0A1I3NID2_9SPHI</name>
<sequence>MQETHTMQETGSESKPEEIRKDSTKVYFFVVAIVALLATNVYFYVKYKNTGDQVYELTSEKVNMQAEIDRIEAEMDQLTDENIEINAALKASQDSVRTTIASLRQQLEQNNLSRGQLGEARQEINQLKQQVSQYKTEIEQLKTQNDRLKSERDELKREISSSSDRVAVLEELNTDLTDKVKLASALKLSHILVNGVRERSGDKEGIETRARRADKLKITFTIADNPLAEKGVHDVYLRVIDPNGNLRTADYGLFEVNGNQIQYTYKTTIEFVNDGASYTVDWKDTKAFQKGTYTILLYADNAIMGQGSVVLK</sequence>
<dbReference type="Gene3D" id="1.20.5.1700">
    <property type="match status" value="1"/>
</dbReference>
<keyword evidence="2" id="KW-1133">Transmembrane helix</keyword>
<evidence type="ECO:0000256" key="1">
    <source>
        <dbReference type="SAM" id="Coils"/>
    </source>
</evidence>
<feature type="coiled-coil region" evidence="1">
    <location>
        <begin position="54"/>
        <end position="172"/>
    </location>
</feature>
<accession>A0A1I3NID2</accession>
<dbReference type="EMBL" id="FOQO01000007">
    <property type="protein sequence ID" value="SFJ08730.1"/>
    <property type="molecule type" value="Genomic_DNA"/>
</dbReference>
<evidence type="ECO:0000313" key="4">
    <source>
        <dbReference type="Proteomes" id="UP000198670"/>
    </source>
</evidence>
<keyword evidence="4" id="KW-1185">Reference proteome</keyword>
<keyword evidence="1" id="KW-0175">Coiled coil</keyword>
<organism evidence="3 4">
    <name type="scientific">Parapedobacter indicus</name>
    <dbReference type="NCBI Taxonomy" id="1477437"/>
    <lineage>
        <taxon>Bacteria</taxon>
        <taxon>Pseudomonadati</taxon>
        <taxon>Bacteroidota</taxon>
        <taxon>Sphingobacteriia</taxon>
        <taxon>Sphingobacteriales</taxon>
        <taxon>Sphingobacteriaceae</taxon>
        <taxon>Parapedobacter</taxon>
    </lineage>
</organism>
<dbReference type="RefSeq" id="WP_090628229.1">
    <property type="nucleotide sequence ID" value="NZ_FOQO01000007.1"/>
</dbReference>
<evidence type="ECO:0000313" key="3">
    <source>
        <dbReference type="EMBL" id="SFJ08730.1"/>
    </source>
</evidence>
<evidence type="ECO:0000256" key="2">
    <source>
        <dbReference type="SAM" id="Phobius"/>
    </source>
</evidence>
<keyword evidence="2" id="KW-0812">Transmembrane</keyword>
<protein>
    <submittedName>
        <fullName evidence="3">Growth-arrest specific micro-tubule binding</fullName>
    </submittedName>
</protein>
<dbReference type="STRING" id="1477437.SAMN05444682_107208"/>
<keyword evidence="2" id="KW-0472">Membrane</keyword>
<proteinExistence type="predicted"/>